<keyword evidence="1" id="KW-1133">Transmembrane helix</keyword>
<proteinExistence type="predicted"/>
<dbReference type="AlphaFoldDB" id="A0AA86QI75"/>
<sequence length="827" mass="96589">MVEVVFENFVNYLRSGNTDKLNIISFQQNQQHKINLSTQLIFYRILTKTVVQLRKVTASPFMKTTPQCLVTDGYKCLYKTDVDLYRAAKEKIYSSQNSDIQYLCSYTYLSKFKLYSDTDEFLDYLSSVQEFGNITQFKSDFNIFKNAVINNNYTIIGKMQLKYFSVIPSKQKQMLLQDSCVVVIQDSKFLPSSQFSSLRDLQTASPTLLFVFNQMFKEILHFARYVDKLSYILDNNLIKGIYLGHNWISGVDYDYADILEQQQFVENQIGTNQDLKIINKVCLEIAQLYRTRYFVYSTNQKYNTVVKTEQLQSNIDGTNQKFRLSFFDGFTFLTKPLISKNKSILGIPQIGGYLTLQMNINDIFSEHLGFKSKYIIMDATGYVVYSQDSLQYSFGIKQLLIQYGYLQEVFNNATIQSAYKSCSRNTEFWATAYQRSLNNEFLLIINSNTSSINPIITNISYNKSAVYERSVIFNATSEFFKSGYIIVKEFSVFNEFIVVIEDVQETNITQEIWENEQQNILEQYLRNIPQNITALNIMYSNLTIRNSSIPQKIYRITPNVKKFQLNTINGTYIIIIIISQLVFLIFCKLQFKTSKQSNSLELLTETTCTIDIQQIPVIIYNNYFQNTQNICEYNKISTSLLKLKLKNFNYIFSEQNLQVSDREKINHLLTDLPTTLFKQLEIQRIEEICILRSFQIMCTQIVFAHFQMSQRNTLSQMQNSIQTFKSNLEMIQTLPISFIPSKRFITIKEKIVSQSVTKRLLTAKQSRTHSKPISRSDCVEMFDIPFWFEQQLVRENCSPFAKQENTFIQIEEMANTQQLIQDSLFLQ</sequence>
<keyword evidence="1" id="KW-0812">Transmembrane</keyword>
<keyword evidence="1" id="KW-0472">Membrane</keyword>
<reference evidence="3 4" key="2">
    <citation type="submission" date="2024-07" db="EMBL/GenBank/DDBJ databases">
        <authorList>
            <person name="Akdeniz Z."/>
        </authorList>
    </citation>
    <scope>NUCLEOTIDE SEQUENCE [LARGE SCALE GENOMIC DNA]</scope>
</reference>
<keyword evidence="4" id="KW-1185">Reference proteome</keyword>
<name>A0AA86QI75_9EUKA</name>
<gene>
    <name evidence="3" type="ORF">HINF_LOCUS43209</name>
    <name evidence="2" type="ORF">HINF_LOCUS44367</name>
</gene>
<evidence type="ECO:0000256" key="1">
    <source>
        <dbReference type="SAM" id="Phobius"/>
    </source>
</evidence>
<protein>
    <recommendedName>
        <fullName evidence="5">Transmembrane protein</fullName>
    </recommendedName>
</protein>
<organism evidence="2">
    <name type="scientific">Hexamita inflata</name>
    <dbReference type="NCBI Taxonomy" id="28002"/>
    <lineage>
        <taxon>Eukaryota</taxon>
        <taxon>Metamonada</taxon>
        <taxon>Diplomonadida</taxon>
        <taxon>Hexamitidae</taxon>
        <taxon>Hexamitinae</taxon>
        <taxon>Hexamita</taxon>
    </lineage>
</organism>
<evidence type="ECO:0000313" key="4">
    <source>
        <dbReference type="Proteomes" id="UP001642409"/>
    </source>
</evidence>
<comment type="caution">
    <text evidence="2">The sequence shown here is derived from an EMBL/GenBank/DDBJ whole genome shotgun (WGS) entry which is preliminary data.</text>
</comment>
<reference evidence="2" key="1">
    <citation type="submission" date="2023-06" db="EMBL/GenBank/DDBJ databases">
        <authorList>
            <person name="Kurt Z."/>
        </authorList>
    </citation>
    <scope>NUCLEOTIDE SEQUENCE</scope>
</reference>
<evidence type="ECO:0008006" key="5">
    <source>
        <dbReference type="Google" id="ProtNLM"/>
    </source>
</evidence>
<evidence type="ECO:0000313" key="2">
    <source>
        <dbReference type="EMBL" id="CAI9956722.1"/>
    </source>
</evidence>
<dbReference type="EMBL" id="CATOUU010000879">
    <property type="protein sequence ID" value="CAI9956722.1"/>
    <property type="molecule type" value="Genomic_DNA"/>
</dbReference>
<accession>A0AA86QI75</accession>
<evidence type="ECO:0000313" key="3">
    <source>
        <dbReference type="EMBL" id="CAL6049355.1"/>
    </source>
</evidence>
<feature type="transmembrane region" description="Helical" evidence="1">
    <location>
        <begin position="570"/>
        <end position="587"/>
    </location>
</feature>
<dbReference type="EMBL" id="CAXDID020000179">
    <property type="protein sequence ID" value="CAL6049355.1"/>
    <property type="molecule type" value="Genomic_DNA"/>
</dbReference>
<dbReference type="Proteomes" id="UP001642409">
    <property type="component" value="Unassembled WGS sequence"/>
</dbReference>